<dbReference type="PROSITE" id="PS01360">
    <property type="entry name" value="ZF_MYND_1"/>
    <property type="match status" value="1"/>
</dbReference>
<proteinExistence type="predicted"/>
<dbReference type="GeneID" id="117648166"/>
<dbReference type="GO" id="GO:0008170">
    <property type="term" value="F:N-methyltransferase activity"/>
    <property type="evidence" value="ECO:0007669"/>
    <property type="project" value="UniProtKB-ARBA"/>
</dbReference>
<sequence length="623" mass="68802">MSEKDGKRVVTFGPKSGECAVCDKVGTLKCSRCQVDFYCGKDHQVQDWPRHRQICGCMELRVSPEVGRCVVATKDIPMGTILMREIPLVATPNFGSDEDQPLCVGCFMPPHRVRACALCGWPVCSEACSKKEIHQPECAAFQRAKFKLPKGKLTAWESRLWSYLAALRTTLAFEDKARRDILESLQYENPPVTNMVEEINKLPPAGRMRLMTSHSEFELACSKAAEWVRDVAGMTWLSAEKVRRAAGVCYINSTGCGSSSGRHVTGLFAGMSLVEHSCRHNVETQVWQRVGDPHPMAGVAGSLEYVLVATRDIARGEHLALGYLPNYLEGAAKRRMALLYRNFLCRCELCSDPSQRGLYLEGWCCRSCSAKKKKAFPVLIRDLDNNWACSGCGDKGPLVAFGAGATMEIMANMFRSVLSGGVDSMKAMAQNPAGIFDSVSTPGGADTPYDQSRSLERRLKALLESSSKVPLKEWERFISDALWPRGPLHPTHSLVLQAKNAIIEMDQPDVLVARLTAAETKRLVGYCRDLLAVCDEVCPGASSFRAQILCIQSGLIGAQVMARLNDTGRSGPRPDTEALLDEWEAVHNELLVTALCPKGRDTTLRNLDHVAQIRKNLAMMKRR</sequence>
<dbReference type="AlphaFoldDB" id="A0A6P8Z819"/>
<dbReference type="Pfam" id="PF01753">
    <property type="entry name" value="zf-MYND"/>
    <property type="match status" value="1"/>
</dbReference>
<evidence type="ECO:0000313" key="14">
    <source>
        <dbReference type="RefSeq" id="XP_034246326.1"/>
    </source>
</evidence>
<dbReference type="PROSITE" id="PS50865">
    <property type="entry name" value="ZF_MYND_2"/>
    <property type="match status" value="1"/>
</dbReference>
<evidence type="ECO:0000313" key="12">
    <source>
        <dbReference type="RefSeq" id="XP_034246324.1"/>
    </source>
</evidence>
<evidence type="ECO:0000313" key="15">
    <source>
        <dbReference type="RefSeq" id="XP_034246327.1"/>
    </source>
</evidence>
<evidence type="ECO:0000313" key="11">
    <source>
        <dbReference type="RefSeq" id="XP_034246323.1"/>
    </source>
</evidence>
<dbReference type="RefSeq" id="XP_034246320.1">
    <property type="nucleotide sequence ID" value="XM_034390429.1"/>
</dbReference>
<dbReference type="InterPro" id="IPR002893">
    <property type="entry name" value="Znf_MYND"/>
</dbReference>
<dbReference type="InterPro" id="IPR053010">
    <property type="entry name" value="SET_SmydA-8"/>
</dbReference>
<evidence type="ECO:0000313" key="17">
    <source>
        <dbReference type="RefSeq" id="XP_034246330.1"/>
    </source>
</evidence>
<evidence type="ECO:0000259" key="5">
    <source>
        <dbReference type="PROSITE" id="PS50280"/>
    </source>
</evidence>
<evidence type="ECO:0000256" key="1">
    <source>
        <dbReference type="ARBA" id="ARBA00022723"/>
    </source>
</evidence>
<dbReference type="RefSeq" id="XP_034246326.1">
    <property type="nucleotide sequence ID" value="XM_034390435.1"/>
</dbReference>
<accession>A0A6P8Z819</accession>
<dbReference type="RefSeq" id="XP_034246325.1">
    <property type="nucleotide sequence ID" value="XM_034390434.1"/>
</dbReference>
<dbReference type="RefSeq" id="XP_034246321.1">
    <property type="nucleotide sequence ID" value="XM_034390430.1"/>
</dbReference>
<evidence type="ECO:0000313" key="9">
    <source>
        <dbReference type="RefSeq" id="XP_034246321.1"/>
    </source>
</evidence>
<evidence type="ECO:0000313" key="16">
    <source>
        <dbReference type="RefSeq" id="XP_034246328.1"/>
    </source>
</evidence>
<dbReference type="RefSeq" id="XP_034246327.1">
    <property type="nucleotide sequence ID" value="XM_034390436.1"/>
</dbReference>
<feature type="domain" description="MYND-type" evidence="6">
    <location>
        <begin position="19"/>
        <end position="55"/>
    </location>
</feature>
<name>A0A6P8Z819_THRPL</name>
<keyword evidence="3" id="KW-0862">Zinc</keyword>
<dbReference type="RefSeq" id="XP_034246322.1">
    <property type="nucleotide sequence ID" value="XM_034390431.1"/>
</dbReference>
<dbReference type="Pfam" id="PF00856">
    <property type="entry name" value="SET"/>
    <property type="match status" value="1"/>
</dbReference>
<dbReference type="GO" id="GO:0008757">
    <property type="term" value="F:S-adenosylmethionine-dependent methyltransferase activity"/>
    <property type="evidence" value="ECO:0007669"/>
    <property type="project" value="UniProtKB-ARBA"/>
</dbReference>
<feature type="domain" description="SET" evidence="5">
    <location>
        <begin position="56"/>
        <end position="324"/>
    </location>
</feature>
<gene>
    <name evidence="8 9 10 11 12 13 14 15 16 17 18" type="primary">LOC117648166</name>
</gene>
<dbReference type="InterPro" id="IPR046341">
    <property type="entry name" value="SET_dom_sf"/>
</dbReference>
<evidence type="ECO:0000256" key="2">
    <source>
        <dbReference type="ARBA" id="ARBA00022771"/>
    </source>
</evidence>
<dbReference type="SUPFAM" id="SSF82199">
    <property type="entry name" value="SET domain"/>
    <property type="match status" value="1"/>
</dbReference>
<evidence type="ECO:0000313" key="18">
    <source>
        <dbReference type="RefSeq" id="XP_034246331.1"/>
    </source>
</evidence>
<dbReference type="InterPro" id="IPR001214">
    <property type="entry name" value="SET_dom"/>
</dbReference>
<evidence type="ECO:0000313" key="8">
    <source>
        <dbReference type="RefSeq" id="XP_034246320.1"/>
    </source>
</evidence>
<dbReference type="Gene3D" id="6.10.140.2220">
    <property type="match status" value="2"/>
</dbReference>
<dbReference type="PROSITE" id="PS50280">
    <property type="entry name" value="SET"/>
    <property type="match status" value="1"/>
</dbReference>
<evidence type="ECO:0000313" key="7">
    <source>
        <dbReference type="Proteomes" id="UP000515158"/>
    </source>
</evidence>
<dbReference type="Gene3D" id="2.170.270.10">
    <property type="entry name" value="SET domain"/>
    <property type="match status" value="1"/>
</dbReference>
<dbReference type="PANTHER" id="PTHR46455:SF5">
    <property type="entry name" value="SET AND MYND DOMAIN CONTAINING, ARTHROPOD-SPECIFIC, MEMBER 4, ISOFORM A"/>
    <property type="match status" value="1"/>
</dbReference>
<evidence type="ECO:0000259" key="6">
    <source>
        <dbReference type="PROSITE" id="PS50865"/>
    </source>
</evidence>
<dbReference type="KEGG" id="tpal:117648166"/>
<evidence type="ECO:0000313" key="13">
    <source>
        <dbReference type="RefSeq" id="XP_034246325.1"/>
    </source>
</evidence>
<dbReference type="GO" id="GO:0008270">
    <property type="term" value="F:zinc ion binding"/>
    <property type="evidence" value="ECO:0007669"/>
    <property type="project" value="UniProtKB-KW"/>
</dbReference>
<dbReference type="RefSeq" id="XP_034246331.1">
    <property type="nucleotide sequence ID" value="XM_034390440.1"/>
</dbReference>
<dbReference type="GO" id="GO:0008276">
    <property type="term" value="F:protein methyltransferase activity"/>
    <property type="evidence" value="ECO:0007669"/>
    <property type="project" value="UniProtKB-ARBA"/>
</dbReference>
<keyword evidence="1" id="KW-0479">Metal-binding</keyword>
<dbReference type="RefSeq" id="XP_034246328.1">
    <property type="nucleotide sequence ID" value="XM_034390437.1"/>
</dbReference>
<organism evidence="18">
    <name type="scientific">Thrips palmi</name>
    <name type="common">Melon thrips</name>
    <dbReference type="NCBI Taxonomy" id="161013"/>
    <lineage>
        <taxon>Eukaryota</taxon>
        <taxon>Metazoa</taxon>
        <taxon>Ecdysozoa</taxon>
        <taxon>Arthropoda</taxon>
        <taxon>Hexapoda</taxon>
        <taxon>Insecta</taxon>
        <taxon>Pterygota</taxon>
        <taxon>Neoptera</taxon>
        <taxon>Paraneoptera</taxon>
        <taxon>Thysanoptera</taxon>
        <taxon>Terebrantia</taxon>
        <taxon>Thripoidea</taxon>
        <taxon>Thripidae</taxon>
        <taxon>Thrips</taxon>
    </lineage>
</organism>
<evidence type="ECO:0000256" key="4">
    <source>
        <dbReference type="PROSITE-ProRule" id="PRU00134"/>
    </source>
</evidence>
<keyword evidence="2 4" id="KW-0863">Zinc-finger</keyword>
<keyword evidence="7" id="KW-1185">Reference proteome</keyword>
<evidence type="ECO:0000256" key="3">
    <source>
        <dbReference type="ARBA" id="ARBA00022833"/>
    </source>
</evidence>
<reference evidence="8 9" key="1">
    <citation type="submission" date="2025-04" db="UniProtKB">
        <authorList>
            <consortium name="RefSeq"/>
        </authorList>
    </citation>
    <scope>IDENTIFICATION</scope>
    <source>
        <tissue evidence="8 9">Total insect</tissue>
    </source>
</reference>
<dbReference type="RefSeq" id="XP_034246324.1">
    <property type="nucleotide sequence ID" value="XM_034390433.1"/>
</dbReference>
<dbReference type="PANTHER" id="PTHR46455">
    <property type="entry name" value="SET AND MYND DOMAIN CONTAINING, ARTHROPOD-SPECIFIC, MEMBER 4, ISOFORM A"/>
    <property type="match status" value="1"/>
</dbReference>
<evidence type="ECO:0000313" key="10">
    <source>
        <dbReference type="RefSeq" id="XP_034246322.1"/>
    </source>
</evidence>
<protein>
    <submittedName>
        <fullName evidence="8 9">Uncharacterized protein LOC117648166</fullName>
    </submittedName>
</protein>
<dbReference type="SUPFAM" id="SSF144232">
    <property type="entry name" value="HIT/MYND zinc finger-like"/>
    <property type="match status" value="1"/>
</dbReference>
<dbReference type="Proteomes" id="UP000515158">
    <property type="component" value="Unplaced"/>
</dbReference>
<dbReference type="RefSeq" id="XP_034246330.1">
    <property type="nucleotide sequence ID" value="XM_034390439.1"/>
</dbReference>
<dbReference type="OrthoDB" id="5952526at2759"/>
<dbReference type="RefSeq" id="XP_034246323.1">
    <property type="nucleotide sequence ID" value="XM_034390432.1"/>
</dbReference>
<dbReference type="Gene3D" id="1.10.220.160">
    <property type="match status" value="1"/>
</dbReference>